<protein>
    <recommendedName>
        <fullName evidence="2">Phosphoesterase</fullName>
        <ecNumber evidence="2">3.1.4.-</ecNumber>
    </recommendedName>
</protein>
<dbReference type="EMBL" id="FOHU01000009">
    <property type="protein sequence ID" value="SET38904.1"/>
    <property type="molecule type" value="Genomic_DNA"/>
</dbReference>
<dbReference type="EC" id="3.1.4.-" evidence="2"/>
<dbReference type="NCBIfam" id="TIGR00040">
    <property type="entry name" value="yfcE"/>
    <property type="match status" value="1"/>
</dbReference>
<dbReference type="AlphaFoldDB" id="A0A1I0E223"/>
<dbReference type="Gene3D" id="3.60.21.10">
    <property type="match status" value="1"/>
</dbReference>
<dbReference type="Proteomes" id="UP000199568">
    <property type="component" value="Unassembled WGS sequence"/>
</dbReference>
<keyword evidence="5" id="KW-1185">Reference proteome</keyword>
<proteinExistence type="inferred from homology"/>
<comment type="cofactor">
    <cofactor evidence="2">
        <name>a divalent metal cation</name>
        <dbReference type="ChEBI" id="CHEBI:60240"/>
    </cofactor>
</comment>
<dbReference type="PANTHER" id="PTHR11124">
    <property type="entry name" value="VACUOLAR SORTING PROTEIN VPS29"/>
    <property type="match status" value="1"/>
</dbReference>
<dbReference type="STRING" id="426128.SAMN05660297_02276"/>
<comment type="similarity">
    <text evidence="1 2">Belongs to the metallophosphoesterase superfamily. YfcE family.</text>
</comment>
<evidence type="ECO:0000256" key="2">
    <source>
        <dbReference type="RuleBase" id="RU362039"/>
    </source>
</evidence>
<dbReference type="InterPro" id="IPR024654">
    <property type="entry name" value="Calcineurin-like_PHP_lpxH"/>
</dbReference>
<name>A0A1I0E223_9FIRM</name>
<evidence type="ECO:0000313" key="5">
    <source>
        <dbReference type="Proteomes" id="UP000199568"/>
    </source>
</evidence>
<evidence type="ECO:0000259" key="3">
    <source>
        <dbReference type="Pfam" id="PF12850"/>
    </source>
</evidence>
<evidence type="ECO:0000313" key="4">
    <source>
        <dbReference type="EMBL" id="SET38904.1"/>
    </source>
</evidence>
<reference evidence="4 5" key="1">
    <citation type="submission" date="2016-10" db="EMBL/GenBank/DDBJ databases">
        <authorList>
            <person name="de Groot N.N."/>
        </authorList>
    </citation>
    <scope>NUCLEOTIDE SEQUENCE [LARGE SCALE GENOMIC DNA]</scope>
    <source>
        <strain evidence="4 5">DSM 18979</strain>
    </source>
</reference>
<accession>A0A1I0E223</accession>
<dbReference type="SUPFAM" id="SSF56300">
    <property type="entry name" value="Metallo-dependent phosphatases"/>
    <property type="match status" value="1"/>
</dbReference>
<dbReference type="Pfam" id="PF12850">
    <property type="entry name" value="Metallophos_2"/>
    <property type="match status" value="1"/>
</dbReference>
<dbReference type="GO" id="GO:0016787">
    <property type="term" value="F:hydrolase activity"/>
    <property type="evidence" value="ECO:0007669"/>
    <property type="project" value="UniProtKB-UniRule"/>
</dbReference>
<sequence>MRIAVLGDSHRETFNIDLIADTLEEVDLVIHTGDNYEDIKYIEKTYNKKVLGVRGNCDPGANAEDEIIEEIEGKRLFISHGHKYGVKYSLSTIFYRGKEVEADIVIFGHSHVPLHVMEEDVILLNPGSISLPRGREGKTYAIVEIQESIFAEIIEL</sequence>
<feature type="domain" description="Calcineurin-like phosphoesterase" evidence="3">
    <location>
        <begin position="1"/>
        <end position="147"/>
    </location>
</feature>
<dbReference type="InterPro" id="IPR029052">
    <property type="entry name" value="Metallo-depent_PP-like"/>
</dbReference>
<dbReference type="InterPro" id="IPR000979">
    <property type="entry name" value="Phosphodiesterase_MJ0936/Vps29"/>
</dbReference>
<gene>
    <name evidence="4" type="ORF">SAMN05660297_02276</name>
</gene>
<keyword evidence="2" id="KW-0479">Metal-binding</keyword>
<dbReference type="GO" id="GO:0046872">
    <property type="term" value="F:metal ion binding"/>
    <property type="evidence" value="ECO:0007669"/>
    <property type="project" value="UniProtKB-KW"/>
</dbReference>
<organism evidence="4 5">
    <name type="scientific">Natronincola peptidivorans</name>
    <dbReference type="NCBI Taxonomy" id="426128"/>
    <lineage>
        <taxon>Bacteria</taxon>
        <taxon>Bacillati</taxon>
        <taxon>Bacillota</taxon>
        <taxon>Clostridia</taxon>
        <taxon>Peptostreptococcales</taxon>
        <taxon>Natronincolaceae</taxon>
        <taxon>Natronincola</taxon>
    </lineage>
</organism>
<evidence type="ECO:0000256" key="1">
    <source>
        <dbReference type="ARBA" id="ARBA00008950"/>
    </source>
</evidence>